<dbReference type="GO" id="GO:0005886">
    <property type="term" value="C:plasma membrane"/>
    <property type="evidence" value="ECO:0007669"/>
    <property type="project" value="UniProtKB-SubCell"/>
</dbReference>
<feature type="transmembrane region" description="Helical" evidence="8">
    <location>
        <begin position="407"/>
        <end position="428"/>
    </location>
</feature>
<feature type="transmembrane region" description="Helical" evidence="8">
    <location>
        <begin position="316"/>
        <end position="334"/>
    </location>
</feature>
<feature type="domain" description="Major facilitator superfamily (MFS) profile" evidence="9">
    <location>
        <begin position="24"/>
        <end position="432"/>
    </location>
</feature>
<dbReference type="PROSITE" id="PS50850">
    <property type="entry name" value="MFS"/>
    <property type="match status" value="1"/>
</dbReference>
<comment type="subcellular location">
    <subcellularLocation>
        <location evidence="1">Cell membrane</location>
        <topology evidence="1">Multi-pass membrane protein</topology>
    </subcellularLocation>
</comment>
<proteinExistence type="predicted"/>
<evidence type="ECO:0000313" key="11">
    <source>
        <dbReference type="Proteomes" id="UP000585721"/>
    </source>
</evidence>
<feature type="transmembrane region" description="Helical" evidence="8">
    <location>
        <begin position="380"/>
        <end position="401"/>
    </location>
</feature>
<dbReference type="EMBL" id="JACHGR010000003">
    <property type="protein sequence ID" value="MBB6055347.1"/>
    <property type="molecule type" value="Genomic_DNA"/>
</dbReference>
<dbReference type="AlphaFoldDB" id="A0A841GCM3"/>
<dbReference type="PANTHER" id="PTHR43528">
    <property type="entry name" value="ALPHA-KETOGLUTARATE PERMEASE"/>
    <property type="match status" value="1"/>
</dbReference>
<feature type="transmembrane region" description="Helical" evidence="8">
    <location>
        <begin position="25"/>
        <end position="48"/>
    </location>
</feature>
<evidence type="ECO:0000256" key="3">
    <source>
        <dbReference type="ARBA" id="ARBA00022475"/>
    </source>
</evidence>
<dbReference type="InterPro" id="IPR011701">
    <property type="entry name" value="MFS"/>
</dbReference>
<evidence type="ECO:0000259" key="9">
    <source>
        <dbReference type="PROSITE" id="PS50850"/>
    </source>
</evidence>
<keyword evidence="2" id="KW-0813">Transport</keyword>
<dbReference type="InterPro" id="IPR051084">
    <property type="entry name" value="H+-coupled_symporters"/>
</dbReference>
<keyword evidence="5" id="KW-0769">Symport</keyword>
<gene>
    <name evidence="10" type="ORF">HNR75_001229</name>
</gene>
<keyword evidence="7 8" id="KW-0472">Membrane</keyword>
<keyword evidence="11" id="KW-1185">Reference proteome</keyword>
<dbReference type="GO" id="GO:0015293">
    <property type="term" value="F:symporter activity"/>
    <property type="evidence" value="ECO:0007669"/>
    <property type="project" value="UniProtKB-KW"/>
</dbReference>
<feature type="transmembrane region" description="Helical" evidence="8">
    <location>
        <begin position="100"/>
        <end position="118"/>
    </location>
</feature>
<organism evidence="10 11">
    <name type="scientific">Tolumonas osonensis</name>
    <dbReference type="NCBI Taxonomy" id="675874"/>
    <lineage>
        <taxon>Bacteria</taxon>
        <taxon>Pseudomonadati</taxon>
        <taxon>Pseudomonadota</taxon>
        <taxon>Gammaproteobacteria</taxon>
        <taxon>Aeromonadales</taxon>
        <taxon>Aeromonadaceae</taxon>
        <taxon>Tolumonas</taxon>
    </lineage>
</organism>
<dbReference type="Pfam" id="PF07690">
    <property type="entry name" value="MFS_1"/>
    <property type="match status" value="1"/>
</dbReference>
<dbReference type="RefSeq" id="WP_425506761.1">
    <property type="nucleotide sequence ID" value="NZ_JACHGR010000003.1"/>
</dbReference>
<feature type="transmembrane region" description="Helical" evidence="8">
    <location>
        <begin position="289"/>
        <end position="309"/>
    </location>
</feature>
<name>A0A841GCM3_9GAMM</name>
<comment type="caution">
    <text evidence="10">The sequence shown here is derived from an EMBL/GenBank/DDBJ whole genome shotgun (WGS) entry which is preliminary data.</text>
</comment>
<keyword evidence="4 8" id="KW-0812">Transmembrane</keyword>
<evidence type="ECO:0000256" key="2">
    <source>
        <dbReference type="ARBA" id="ARBA00022448"/>
    </source>
</evidence>
<keyword evidence="6 8" id="KW-1133">Transmembrane helix</keyword>
<dbReference type="Gene3D" id="1.20.1250.20">
    <property type="entry name" value="MFS general substrate transporter like domains"/>
    <property type="match status" value="2"/>
</dbReference>
<evidence type="ECO:0000256" key="6">
    <source>
        <dbReference type="ARBA" id="ARBA00022989"/>
    </source>
</evidence>
<feature type="transmembrane region" description="Helical" evidence="8">
    <location>
        <begin position="197"/>
        <end position="216"/>
    </location>
</feature>
<dbReference type="InterPro" id="IPR020846">
    <property type="entry name" value="MFS_dom"/>
</dbReference>
<dbReference type="InterPro" id="IPR036259">
    <property type="entry name" value="MFS_trans_sf"/>
</dbReference>
<protein>
    <submittedName>
        <fullName evidence="10">MFS family permease</fullName>
    </submittedName>
</protein>
<reference evidence="10 11" key="1">
    <citation type="submission" date="2020-08" db="EMBL/GenBank/DDBJ databases">
        <title>Genomic Encyclopedia of Type Strains, Phase IV (KMG-IV): sequencing the most valuable type-strain genomes for metagenomic binning, comparative biology and taxonomic classification.</title>
        <authorList>
            <person name="Goeker M."/>
        </authorList>
    </citation>
    <scope>NUCLEOTIDE SEQUENCE [LARGE SCALE GENOMIC DNA]</scope>
    <source>
        <strain evidence="10 11">DSM 22975</strain>
    </source>
</reference>
<feature type="transmembrane region" description="Helical" evidence="8">
    <location>
        <begin position="252"/>
        <end position="277"/>
    </location>
</feature>
<feature type="transmembrane region" description="Helical" evidence="8">
    <location>
        <begin position="130"/>
        <end position="151"/>
    </location>
</feature>
<evidence type="ECO:0000256" key="7">
    <source>
        <dbReference type="ARBA" id="ARBA00023136"/>
    </source>
</evidence>
<dbReference type="Proteomes" id="UP000585721">
    <property type="component" value="Unassembled WGS sequence"/>
</dbReference>
<dbReference type="FunFam" id="1.20.1250.20:FF:000001">
    <property type="entry name" value="Dicarboxylate MFS transporter"/>
    <property type="match status" value="1"/>
</dbReference>
<feature type="transmembrane region" description="Helical" evidence="8">
    <location>
        <begin position="163"/>
        <end position="185"/>
    </location>
</feature>
<sequence>MSQDLSSISASAEHRPLNSNDYKTLSLAALGGALEFYDFIIFVFLAAVVSQHFFPADIPEWLRQFQTYGIFAAGYLARPLGGIIMAHFGDLFGRKKMFNLSILLMALPTLLMGLLPTYDVVGVIAPVGLLILRILQGAAIGGEVPGAWVFVSEHVPTRRVGYACGTLTAGLTAGILLGSLVATALNTILTQAEILAWGWRIPFLLGGVFGLCAMMLRRWLEETPIFTEMKARKELVDGLPLKQVLGNSKAEVVISMLLTWLLSAAIVVVILMTPTYLQKQLAIAPTEALQANSLAIVTLTIGCIFFGWLSDRFSSGLIFIGGSLGLAVSAYVFYHGVVADPSLLPVLYPLVGFFVGIVGAVPYVMVNAFPPAIRFSGLSFSYNLAYAIFGGLTPMLVALWLKNEPMAPCYYVISLCCVGVAVGGWLLLQGRQEPAALAQAN</sequence>
<keyword evidence="3" id="KW-1003">Cell membrane</keyword>
<dbReference type="PANTHER" id="PTHR43528:SF7">
    <property type="entry name" value="MFS TRANSPORTER"/>
    <property type="match status" value="1"/>
</dbReference>
<evidence type="ECO:0000256" key="4">
    <source>
        <dbReference type="ARBA" id="ARBA00022692"/>
    </source>
</evidence>
<evidence type="ECO:0000256" key="8">
    <source>
        <dbReference type="SAM" id="Phobius"/>
    </source>
</evidence>
<evidence type="ECO:0000313" key="10">
    <source>
        <dbReference type="EMBL" id="MBB6055347.1"/>
    </source>
</evidence>
<dbReference type="SUPFAM" id="SSF103473">
    <property type="entry name" value="MFS general substrate transporter"/>
    <property type="match status" value="1"/>
</dbReference>
<feature type="transmembrane region" description="Helical" evidence="8">
    <location>
        <begin position="346"/>
        <end position="368"/>
    </location>
</feature>
<evidence type="ECO:0000256" key="5">
    <source>
        <dbReference type="ARBA" id="ARBA00022847"/>
    </source>
</evidence>
<feature type="transmembrane region" description="Helical" evidence="8">
    <location>
        <begin position="68"/>
        <end position="88"/>
    </location>
</feature>
<evidence type="ECO:0000256" key="1">
    <source>
        <dbReference type="ARBA" id="ARBA00004651"/>
    </source>
</evidence>
<accession>A0A841GCM3</accession>